<gene>
    <name evidence="1" type="ORF">GCM10011346_09920</name>
</gene>
<name>A0ABQ2NSD2_9BACI</name>
<sequence>MFFSIFILSVATISVYTCIKMMCKEFRNSKKVELTLPHFVRPEEIAATAVFLASYLTEMHIPIKLGIK</sequence>
<protein>
    <submittedName>
        <fullName evidence="1">Uncharacterized protein</fullName>
    </submittedName>
</protein>
<reference evidence="2" key="1">
    <citation type="journal article" date="2019" name="Int. J. Syst. Evol. Microbiol.">
        <title>The Global Catalogue of Microorganisms (GCM) 10K type strain sequencing project: providing services to taxonomists for standard genome sequencing and annotation.</title>
        <authorList>
            <consortium name="The Broad Institute Genomics Platform"/>
            <consortium name="The Broad Institute Genome Sequencing Center for Infectious Disease"/>
            <person name="Wu L."/>
            <person name="Ma J."/>
        </authorList>
    </citation>
    <scope>NUCLEOTIDE SEQUENCE [LARGE SCALE GENOMIC DNA]</scope>
    <source>
        <strain evidence="2">CGMCC 1.7693</strain>
    </source>
</reference>
<dbReference type="Proteomes" id="UP000641206">
    <property type="component" value="Unassembled WGS sequence"/>
</dbReference>
<organism evidence="1 2">
    <name type="scientific">Oceanobacillus neutriphilus</name>
    <dbReference type="NCBI Taxonomy" id="531815"/>
    <lineage>
        <taxon>Bacteria</taxon>
        <taxon>Bacillati</taxon>
        <taxon>Bacillota</taxon>
        <taxon>Bacilli</taxon>
        <taxon>Bacillales</taxon>
        <taxon>Bacillaceae</taxon>
        <taxon>Oceanobacillus</taxon>
    </lineage>
</organism>
<comment type="caution">
    <text evidence="1">The sequence shown here is derived from an EMBL/GenBank/DDBJ whole genome shotgun (WGS) entry which is preliminary data.</text>
</comment>
<evidence type="ECO:0000313" key="2">
    <source>
        <dbReference type="Proteomes" id="UP000641206"/>
    </source>
</evidence>
<dbReference type="EMBL" id="BMLW01000002">
    <property type="protein sequence ID" value="GGP08725.1"/>
    <property type="molecule type" value="Genomic_DNA"/>
</dbReference>
<keyword evidence="2" id="KW-1185">Reference proteome</keyword>
<proteinExistence type="predicted"/>
<accession>A0ABQ2NSD2</accession>
<evidence type="ECO:0000313" key="1">
    <source>
        <dbReference type="EMBL" id="GGP08725.1"/>
    </source>
</evidence>